<sequence>MHPVIPWLNRKWISHPKQRVEDDLWLKTLLTQIPEMLGDIKDIPDLVKCPVIQVPDPTIHELNRNQLTNRKLNQEAKIDLEPSRHWSCILGPVIARSPVINSAFYDFYAK</sequence>
<comment type="caution">
    <text evidence="1">The sequence shown here is derived from an EMBL/GenBank/DDBJ whole genome shotgun (WGS) entry which is preliminary data.</text>
</comment>
<dbReference type="AlphaFoldDB" id="A0AAN9MX75"/>
<keyword evidence="2" id="KW-1185">Reference proteome</keyword>
<dbReference type="EMBL" id="JAYMYQ010000001">
    <property type="protein sequence ID" value="KAK7362251.1"/>
    <property type="molecule type" value="Genomic_DNA"/>
</dbReference>
<protein>
    <submittedName>
        <fullName evidence="1">Uncharacterized protein</fullName>
    </submittedName>
</protein>
<evidence type="ECO:0000313" key="1">
    <source>
        <dbReference type="EMBL" id="KAK7362251.1"/>
    </source>
</evidence>
<accession>A0AAN9MX75</accession>
<evidence type="ECO:0000313" key="2">
    <source>
        <dbReference type="Proteomes" id="UP001367508"/>
    </source>
</evidence>
<reference evidence="1 2" key="1">
    <citation type="submission" date="2024-01" db="EMBL/GenBank/DDBJ databases">
        <title>The genomes of 5 underutilized Papilionoideae crops provide insights into root nodulation and disease resistanc.</title>
        <authorList>
            <person name="Jiang F."/>
        </authorList>
    </citation>
    <scope>NUCLEOTIDE SEQUENCE [LARGE SCALE GENOMIC DNA]</scope>
    <source>
        <strain evidence="1">LVBAO_FW01</strain>
        <tissue evidence="1">Leaves</tissue>
    </source>
</reference>
<dbReference type="Proteomes" id="UP001367508">
    <property type="component" value="Unassembled WGS sequence"/>
</dbReference>
<organism evidence="1 2">
    <name type="scientific">Canavalia gladiata</name>
    <name type="common">Sword bean</name>
    <name type="synonym">Dolichos gladiatus</name>
    <dbReference type="NCBI Taxonomy" id="3824"/>
    <lineage>
        <taxon>Eukaryota</taxon>
        <taxon>Viridiplantae</taxon>
        <taxon>Streptophyta</taxon>
        <taxon>Embryophyta</taxon>
        <taxon>Tracheophyta</taxon>
        <taxon>Spermatophyta</taxon>
        <taxon>Magnoliopsida</taxon>
        <taxon>eudicotyledons</taxon>
        <taxon>Gunneridae</taxon>
        <taxon>Pentapetalae</taxon>
        <taxon>rosids</taxon>
        <taxon>fabids</taxon>
        <taxon>Fabales</taxon>
        <taxon>Fabaceae</taxon>
        <taxon>Papilionoideae</taxon>
        <taxon>50 kb inversion clade</taxon>
        <taxon>NPAAA clade</taxon>
        <taxon>indigoferoid/millettioid clade</taxon>
        <taxon>Phaseoleae</taxon>
        <taxon>Canavalia</taxon>
    </lineage>
</organism>
<gene>
    <name evidence="1" type="ORF">VNO77_04361</name>
</gene>
<proteinExistence type="predicted"/>
<name>A0AAN9MX75_CANGL</name>